<accession>A0A940N147</accession>
<reference evidence="2" key="1">
    <citation type="submission" date="2021-03" db="EMBL/GenBank/DDBJ databases">
        <authorList>
            <person name="So Y."/>
        </authorList>
    </citation>
    <scope>NUCLEOTIDE SEQUENCE</scope>
    <source>
        <strain evidence="2">SG15</strain>
    </source>
</reference>
<evidence type="ECO:0000313" key="3">
    <source>
        <dbReference type="Proteomes" id="UP000677537"/>
    </source>
</evidence>
<protein>
    <submittedName>
        <fullName evidence="2">Tripartite tricarboxylate transporter substrate binding protein</fullName>
    </submittedName>
</protein>
<dbReference type="Proteomes" id="UP000677537">
    <property type="component" value="Unassembled WGS sequence"/>
</dbReference>
<gene>
    <name evidence="2" type="ORF">J5Y10_18855</name>
</gene>
<comment type="caution">
    <text evidence="2">The sequence shown here is derived from an EMBL/GenBank/DDBJ whole genome shotgun (WGS) entry which is preliminary data.</text>
</comment>
<dbReference type="PANTHER" id="PTHR42928">
    <property type="entry name" value="TRICARBOXYLATE-BINDING PROTEIN"/>
    <property type="match status" value="1"/>
</dbReference>
<evidence type="ECO:0000313" key="2">
    <source>
        <dbReference type="EMBL" id="MBP0494852.1"/>
    </source>
</evidence>
<sequence length="328" mass="34308">MTITRRHGLAFSLAAIPVMRTARAQPAAGWKPSRPVRLVLPFSPGGLTDILARQAAEALTPILGQSVVVENRAGAGGNLAAENVARSAPDGHSLLIATQGIIEINKALYTRLGYDPDADFVPLGMLGQQPNLLVVSAQRYPRETLAEVLSAARGRAGGLSYGSNGAGSFTHLSMELLRSRATAEMTHVPYRGSAPMLTDLVSGTLDIAFDGLGTSLPQVQSGGLRALAVSSPGRSALLPEVPAVAETLPGFDATPWYGVFAAAGTPPAILAAWEAAWQALLTGPAWARILVERQVDPLPGGRDVLIAHIAAERAVWREVVRSTGARAD</sequence>
<evidence type="ECO:0000256" key="1">
    <source>
        <dbReference type="ARBA" id="ARBA00006987"/>
    </source>
</evidence>
<dbReference type="EMBL" id="JAGIZA010000012">
    <property type="protein sequence ID" value="MBP0494852.1"/>
    <property type="molecule type" value="Genomic_DNA"/>
</dbReference>
<dbReference type="CDD" id="cd07012">
    <property type="entry name" value="PBP2_Bug_TTT"/>
    <property type="match status" value="1"/>
</dbReference>
<dbReference type="PIRSF" id="PIRSF017082">
    <property type="entry name" value="YflP"/>
    <property type="match status" value="1"/>
</dbReference>
<dbReference type="PANTHER" id="PTHR42928:SF5">
    <property type="entry name" value="BLR1237 PROTEIN"/>
    <property type="match status" value="1"/>
</dbReference>
<dbReference type="SUPFAM" id="SSF53850">
    <property type="entry name" value="Periplasmic binding protein-like II"/>
    <property type="match status" value="1"/>
</dbReference>
<dbReference type="AlphaFoldDB" id="A0A940N147"/>
<dbReference type="InterPro" id="IPR005064">
    <property type="entry name" value="BUG"/>
</dbReference>
<dbReference type="Pfam" id="PF03401">
    <property type="entry name" value="TctC"/>
    <property type="match status" value="1"/>
</dbReference>
<proteinExistence type="inferred from homology"/>
<dbReference type="RefSeq" id="WP_209375642.1">
    <property type="nucleotide sequence ID" value="NZ_JAGIZA010000012.1"/>
</dbReference>
<organism evidence="2 3">
    <name type="scientific">Roseomonas indoligenes</name>
    <dbReference type="NCBI Taxonomy" id="2820811"/>
    <lineage>
        <taxon>Bacteria</taxon>
        <taxon>Pseudomonadati</taxon>
        <taxon>Pseudomonadota</taxon>
        <taxon>Alphaproteobacteria</taxon>
        <taxon>Acetobacterales</taxon>
        <taxon>Roseomonadaceae</taxon>
        <taxon>Roseomonas</taxon>
    </lineage>
</organism>
<comment type="similarity">
    <text evidence="1">Belongs to the UPF0065 (bug) family.</text>
</comment>
<dbReference type="Gene3D" id="3.40.190.10">
    <property type="entry name" value="Periplasmic binding protein-like II"/>
    <property type="match status" value="1"/>
</dbReference>
<keyword evidence="3" id="KW-1185">Reference proteome</keyword>
<dbReference type="Gene3D" id="3.40.190.150">
    <property type="entry name" value="Bordetella uptake gene, domain 1"/>
    <property type="match status" value="1"/>
</dbReference>
<dbReference type="InterPro" id="IPR042100">
    <property type="entry name" value="Bug_dom1"/>
</dbReference>
<name>A0A940N147_9PROT</name>